<dbReference type="Pfam" id="PF23500">
    <property type="entry name" value="DUF7133"/>
    <property type="match status" value="1"/>
</dbReference>
<dbReference type="GO" id="GO:0009055">
    <property type="term" value="F:electron transfer activity"/>
    <property type="evidence" value="ECO:0007669"/>
    <property type="project" value="InterPro"/>
</dbReference>
<evidence type="ECO:0000313" key="8">
    <source>
        <dbReference type="Proteomes" id="UP000317593"/>
    </source>
</evidence>
<evidence type="ECO:0000256" key="3">
    <source>
        <dbReference type="ARBA" id="ARBA00023004"/>
    </source>
</evidence>
<keyword evidence="3 4" id="KW-0408">Iron</keyword>
<dbReference type="InterPro" id="IPR016024">
    <property type="entry name" value="ARM-type_fold"/>
</dbReference>
<dbReference type="AlphaFoldDB" id="A0A521CTL6"/>
<dbReference type="NCBIfam" id="TIGR02603">
    <property type="entry name" value="CxxCH_TIGR02603"/>
    <property type="match status" value="1"/>
</dbReference>
<dbReference type="InterPro" id="IPR009056">
    <property type="entry name" value="Cyt_c-like_dom"/>
</dbReference>
<sequence length="1153" mass="127351">MAFRLQNYPGAHNRYTLLKTIFFFSLLLVTASCSSPPEPEIISLSDQEAAEDAQAIRSKVSVKLADDLELHLWASEKLLADPIGLDITDKGEAYVTVTNRRGSSKLGIRAHPEWMLESLSWTRVEDRSAFLTRELAPENSSQNTWLEDVNGDGSHDWKDLSVEEEIFKISDQTGDEIADHSQLYYRGFNEKESDVAGTVLAIDNDVYIGVAPDMWRTRDTNNDGIADTRTAISSGYAVHIGYRGHGMSGLKIGPDGKIYWSIGDVGLNVEDTDGKRWSYPNQGAILRSDPDGSNFEVFAAGLRNPHEFAFDKYGNLITVDHDGDHAGEEERVVYAINGSDSGWRINWQFGKYSDPKNNGYNVWMDENYFKPRFENQAAHILPPLDNYINGASGMTYNPGTALNEKWRDHFFVSYFVGAAAGSAINAFDLKPKGASFELRTDQPVMEGILPTGIDFGPDGALYFADWVTGWNTNDQGRIWKLDTSPETHSEIRIETKKLLAEDLGSLSKRQLSDLLFHQDMRVRQKAQFELVKRSSKKELLSAIQQKEYQLARLHGIWGVGQLARKDIEEADPLIPYLSDKDPEIRAQAAKTLGDVRYKPAADALIPLLKDESLRVRFFAAQALGRIQYQPAVQPIIAMLEANNDEDVYLRHGGAIALERIGDVEALAGLADHPSEAVRIAAVVALKRLEDPAVARFLNDESEFIVTNTARAINDDAFIDEALPDLAQMLDRQTLTNTPLLRRAINASLYSGTAADAKRLASFAAREGVPDSLRTEAIATLSVWPDPSTLDRVTGRYRGEISNKKADAVNAISSIVQPLLSGDNAPVQIALAKAIEALGLTQMTSDLHALMQESSSPEVKIAVLNTLHSLEDERMDDAIATALKTNDQQLRMVALEFIPALDIPDRQKVELLSSVLNNGSISEQQSAIMALGSMESPEAVRVLKDQFSKLINGTLPRGIQLELVQAADSADAKPLDEMLKQYNSAREEDNIVAKYQETLYGGNAERGSRIFYNNSSAQCIRCHSVGEEGGNAGPDLSTIGNTLSREQLLESMLAPDKRIAPGFGSVTITTRTGENLQGMLVEETAVFLKIQTSDGTIRQVPKEEIAKQENSPSGMYSMEGILTKRQLRDLIEFLSHRPQDAPSEQQAPKAHPND</sequence>
<dbReference type="PANTHER" id="PTHR33546:SF1">
    <property type="entry name" value="LARGE, MULTIFUNCTIONAL SECRETED PROTEIN"/>
    <property type="match status" value="1"/>
</dbReference>
<keyword evidence="8" id="KW-1185">Reference proteome</keyword>
<feature type="domain" description="Cytochrome c" evidence="6">
    <location>
        <begin position="1001"/>
        <end position="1137"/>
    </location>
</feature>
<dbReference type="Gene3D" id="1.25.10.10">
    <property type="entry name" value="Leucine-rich Repeat Variant"/>
    <property type="match status" value="2"/>
</dbReference>
<dbReference type="SMART" id="SM00567">
    <property type="entry name" value="EZ_HEAT"/>
    <property type="match status" value="6"/>
</dbReference>
<feature type="region of interest" description="Disordered" evidence="5">
    <location>
        <begin position="1132"/>
        <end position="1153"/>
    </location>
</feature>
<reference evidence="7 8" key="1">
    <citation type="submission" date="2017-05" db="EMBL/GenBank/DDBJ databases">
        <authorList>
            <person name="Varghese N."/>
            <person name="Submissions S."/>
        </authorList>
    </citation>
    <scope>NUCLEOTIDE SEQUENCE [LARGE SCALE GENOMIC DNA]</scope>
    <source>
        <strain evidence="7 8">DSM 21194</strain>
    </source>
</reference>
<dbReference type="SUPFAM" id="SSF48371">
    <property type="entry name" value="ARM repeat"/>
    <property type="match status" value="2"/>
</dbReference>
<protein>
    <submittedName>
        <fullName evidence="7">Putative heme-binding domain-containing protein</fullName>
    </submittedName>
</protein>
<dbReference type="InterPro" id="IPR011989">
    <property type="entry name" value="ARM-like"/>
</dbReference>
<evidence type="ECO:0000256" key="1">
    <source>
        <dbReference type="ARBA" id="ARBA00022617"/>
    </source>
</evidence>
<name>A0A521CTL6_9BACT</name>
<dbReference type="Proteomes" id="UP000317593">
    <property type="component" value="Unassembled WGS sequence"/>
</dbReference>
<dbReference type="EMBL" id="FXTH01000007">
    <property type="protein sequence ID" value="SMO62837.1"/>
    <property type="molecule type" value="Genomic_DNA"/>
</dbReference>
<dbReference type="InterPro" id="IPR004155">
    <property type="entry name" value="PBS_lyase_HEAT"/>
</dbReference>
<dbReference type="Pfam" id="PF13646">
    <property type="entry name" value="HEAT_2"/>
    <property type="match status" value="1"/>
</dbReference>
<dbReference type="InterPro" id="IPR036909">
    <property type="entry name" value="Cyt_c-like_dom_sf"/>
</dbReference>
<keyword evidence="1 4" id="KW-0349">Heme</keyword>
<dbReference type="InterPro" id="IPR011041">
    <property type="entry name" value="Quinoprot_gluc/sorb_DH_b-prop"/>
</dbReference>
<evidence type="ECO:0000313" key="7">
    <source>
        <dbReference type="EMBL" id="SMO62837.1"/>
    </source>
</evidence>
<keyword evidence="2 4" id="KW-0479">Metal-binding</keyword>
<evidence type="ECO:0000259" key="6">
    <source>
        <dbReference type="PROSITE" id="PS51007"/>
    </source>
</evidence>
<gene>
    <name evidence="7" type="ORF">SAMN06265218_107112</name>
</gene>
<evidence type="ECO:0000256" key="4">
    <source>
        <dbReference type="PROSITE-ProRule" id="PRU00433"/>
    </source>
</evidence>
<dbReference type="InterPro" id="IPR055557">
    <property type="entry name" value="DUF7133"/>
</dbReference>
<dbReference type="RefSeq" id="WP_185958335.1">
    <property type="nucleotide sequence ID" value="NZ_FXTH01000007.1"/>
</dbReference>
<dbReference type="Gene3D" id="1.10.760.10">
    <property type="entry name" value="Cytochrome c-like domain"/>
    <property type="match status" value="1"/>
</dbReference>
<dbReference type="InterPro" id="IPR013427">
    <property type="entry name" value="Haem-bd_dom_put"/>
</dbReference>
<organism evidence="7 8">
    <name type="scientific">Fodinibius sediminis</name>
    <dbReference type="NCBI Taxonomy" id="1214077"/>
    <lineage>
        <taxon>Bacteria</taxon>
        <taxon>Pseudomonadati</taxon>
        <taxon>Balneolota</taxon>
        <taxon>Balneolia</taxon>
        <taxon>Balneolales</taxon>
        <taxon>Balneolaceae</taxon>
        <taxon>Fodinibius</taxon>
    </lineage>
</organism>
<dbReference type="PANTHER" id="PTHR33546">
    <property type="entry name" value="LARGE, MULTIFUNCTIONAL SECRETED PROTEIN-RELATED"/>
    <property type="match status" value="1"/>
</dbReference>
<evidence type="ECO:0000256" key="2">
    <source>
        <dbReference type="ARBA" id="ARBA00022723"/>
    </source>
</evidence>
<dbReference type="SUPFAM" id="SSF46626">
    <property type="entry name" value="Cytochrome c"/>
    <property type="match status" value="1"/>
</dbReference>
<dbReference type="GO" id="GO:0046872">
    <property type="term" value="F:metal ion binding"/>
    <property type="evidence" value="ECO:0007669"/>
    <property type="project" value="UniProtKB-KW"/>
</dbReference>
<accession>A0A521CTL6</accession>
<dbReference type="Gene3D" id="2.120.10.30">
    <property type="entry name" value="TolB, C-terminal domain"/>
    <property type="match status" value="1"/>
</dbReference>
<dbReference type="PROSITE" id="PS51007">
    <property type="entry name" value="CYTC"/>
    <property type="match status" value="1"/>
</dbReference>
<dbReference type="SUPFAM" id="SSF50952">
    <property type="entry name" value="Soluble quinoprotein glucose dehydrogenase"/>
    <property type="match status" value="1"/>
</dbReference>
<dbReference type="Pfam" id="PF00034">
    <property type="entry name" value="Cytochrom_C"/>
    <property type="match status" value="1"/>
</dbReference>
<dbReference type="PROSITE" id="PS51257">
    <property type="entry name" value="PROKAR_LIPOPROTEIN"/>
    <property type="match status" value="1"/>
</dbReference>
<dbReference type="InterPro" id="IPR011042">
    <property type="entry name" value="6-blade_b-propeller_TolB-like"/>
</dbReference>
<proteinExistence type="predicted"/>
<dbReference type="GO" id="GO:0020037">
    <property type="term" value="F:heme binding"/>
    <property type="evidence" value="ECO:0007669"/>
    <property type="project" value="InterPro"/>
</dbReference>
<evidence type="ECO:0000256" key="5">
    <source>
        <dbReference type="SAM" id="MobiDB-lite"/>
    </source>
</evidence>